<evidence type="ECO:0000256" key="4">
    <source>
        <dbReference type="ARBA" id="ARBA00006571"/>
    </source>
</evidence>
<keyword evidence="8 14" id="KW-0645">Protease</keyword>
<keyword evidence="12 14" id="KW-0482">Metalloprotease</keyword>
<evidence type="ECO:0000256" key="8">
    <source>
        <dbReference type="ARBA" id="ARBA00022670"/>
    </source>
</evidence>
<dbReference type="InterPro" id="IPR000013">
    <property type="entry name" value="Peptidase_M7"/>
</dbReference>
<name>A0ABU6CGJ3_9ACTN</name>
<keyword evidence="11 14" id="KW-0862">Zinc</keyword>
<evidence type="ECO:0000256" key="13">
    <source>
        <dbReference type="ARBA" id="ARBA00023157"/>
    </source>
</evidence>
<feature type="signal peptide" evidence="14">
    <location>
        <begin position="1"/>
        <end position="25"/>
    </location>
</feature>
<comment type="subcellular location">
    <subcellularLocation>
        <location evidence="3 14">Secreted</location>
    </subcellularLocation>
</comment>
<proteinExistence type="inferred from homology"/>
<keyword evidence="13" id="KW-1015">Disulfide bond</keyword>
<evidence type="ECO:0000256" key="14">
    <source>
        <dbReference type="PIRNR" id="PIRNR016573"/>
    </source>
</evidence>
<dbReference type="Pfam" id="PF02031">
    <property type="entry name" value="Peptidase_M7"/>
    <property type="match status" value="1"/>
</dbReference>
<reference evidence="15 16" key="1">
    <citation type="submission" date="2022-10" db="EMBL/GenBank/DDBJ databases">
        <authorList>
            <person name="Xie J."/>
            <person name="Shen N."/>
        </authorList>
    </citation>
    <scope>NUCLEOTIDE SEQUENCE [LARGE SCALE GENOMIC DNA]</scope>
    <source>
        <strain evidence="15 16">DSM 41681</strain>
    </source>
</reference>
<gene>
    <name evidence="15" type="primary">snpA</name>
    <name evidence="15" type="ORF">OKJ48_25095</name>
</gene>
<dbReference type="Proteomes" id="UP001352223">
    <property type="component" value="Unassembled WGS sequence"/>
</dbReference>
<feature type="chain" id="PRO_5045015672" description="Extracellular small neutral protease" evidence="14">
    <location>
        <begin position="26"/>
        <end position="221"/>
    </location>
</feature>
<evidence type="ECO:0000313" key="16">
    <source>
        <dbReference type="Proteomes" id="UP001352223"/>
    </source>
</evidence>
<evidence type="ECO:0000256" key="6">
    <source>
        <dbReference type="ARBA" id="ARBA00019129"/>
    </source>
</evidence>
<dbReference type="PIRSF" id="PIRSF016573">
    <property type="entry name" value="Peptidase_M7"/>
    <property type="match status" value="1"/>
</dbReference>
<evidence type="ECO:0000256" key="9">
    <source>
        <dbReference type="ARBA" id="ARBA00022723"/>
    </source>
</evidence>
<dbReference type="PRINTS" id="PR00787">
    <property type="entry name" value="NEUTRALPTASE"/>
</dbReference>
<evidence type="ECO:0000256" key="5">
    <source>
        <dbReference type="ARBA" id="ARBA00012325"/>
    </source>
</evidence>
<dbReference type="InterPro" id="IPR024079">
    <property type="entry name" value="MetalloPept_cat_dom_sf"/>
</dbReference>
<sequence length="221" mass="22822">MTQPPTVIRLLACAFGAGLTVTALAAGPATAQTPAPAPAKVHYAGSSEEAAANKAFFEAVLKSVAEKRAANPGAAQVTVTYNASSAPSFQQQIANSASIWNSSVSNVKLQSTSGGGDFSYREGNDARGSYASTDGHGSGYVFLDYAQNQQYDSTRVTTHETGHVLGLPDHYEGPCSELMSGGGPGPSCTNAYPDANEKSRVNSLWANGFAKALRKAEANLG</sequence>
<keyword evidence="14" id="KW-0732">Signal</keyword>
<evidence type="ECO:0000256" key="7">
    <source>
        <dbReference type="ARBA" id="ARBA00022525"/>
    </source>
</evidence>
<comment type="similarity">
    <text evidence="4 14">Belongs to the peptidase M7 family.</text>
</comment>
<dbReference type="Gene3D" id="3.40.390.10">
    <property type="entry name" value="Collagenase (Catalytic Domain)"/>
    <property type="match status" value="1"/>
</dbReference>
<comment type="caution">
    <text evidence="15">The sequence shown here is derived from an EMBL/GenBank/DDBJ whole genome shotgun (WGS) entry which is preliminary data.</text>
</comment>
<dbReference type="GO" id="GO:0016787">
    <property type="term" value="F:hydrolase activity"/>
    <property type="evidence" value="ECO:0007669"/>
    <property type="project" value="UniProtKB-KW"/>
</dbReference>
<dbReference type="EMBL" id="JAOZYB010000246">
    <property type="protein sequence ID" value="MEB3963495.1"/>
    <property type="molecule type" value="Genomic_DNA"/>
</dbReference>
<dbReference type="SUPFAM" id="SSF55486">
    <property type="entry name" value="Metalloproteases ('zincins'), catalytic domain"/>
    <property type="match status" value="1"/>
</dbReference>
<evidence type="ECO:0000256" key="1">
    <source>
        <dbReference type="ARBA" id="ARBA00000612"/>
    </source>
</evidence>
<evidence type="ECO:0000256" key="10">
    <source>
        <dbReference type="ARBA" id="ARBA00022801"/>
    </source>
</evidence>
<evidence type="ECO:0000313" key="15">
    <source>
        <dbReference type="EMBL" id="MEB3963495.1"/>
    </source>
</evidence>
<keyword evidence="10 14" id="KW-0378">Hydrolase</keyword>
<organism evidence="15 16">
    <name type="scientific">Streptomyces kunmingensis</name>
    <dbReference type="NCBI Taxonomy" id="68225"/>
    <lineage>
        <taxon>Bacteria</taxon>
        <taxon>Bacillati</taxon>
        <taxon>Actinomycetota</taxon>
        <taxon>Actinomycetes</taxon>
        <taxon>Kitasatosporales</taxon>
        <taxon>Streptomycetaceae</taxon>
        <taxon>Streptomyces</taxon>
    </lineage>
</organism>
<evidence type="ECO:0000256" key="11">
    <source>
        <dbReference type="ARBA" id="ARBA00022833"/>
    </source>
</evidence>
<keyword evidence="16" id="KW-1185">Reference proteome</keyword>
<evidence type="ECO:0000256" key="3">
    <source>
        <dbReference type="ARBA" id="ARBA00004613"/>
    </source>
</evidence>
<comment type="catalytic activity">
    <reaction evidence="1 14">
        <text>Hydrolyzes proteins with a preference for Tyr or Phe in the P1' position. Has no action on amino-acid p-nitroanilides.</text>
        <dbReference type="EC" id="3.4.24.77"/>
    </reaction>
</comment>
<accession>A0ABU6CGJ3</accession>
<evidence type="ECO:0000256" key="2">
    <source>
        <dbReference type="ARBA" id="ARBA00001947"/>
    </source>
</evidence>
<keyword evidence="9 14" id="KW-0479">Metal-binding</keyword>
<dbReference type="EC" id="3.4.24.77" evidence="5 14"/>
<comment type="cofactor">
    <cofactor evidence="2 14">
        <name>Zn(2+)</name>
        <dbReference type="ChEBI" id="CHEBI:29105"/>
    </cofactor>
</comment>
<keyword evidence="7 14" id="KW-0964">Secreted</keyword>
<evidence type="ECO:0000256" key="12">
    <source>
        <dbReference type="ARBA" id="ARBA00023049"/>
    </source>
</evidence>
<protein>
    <recommendedName>
        <fullName evidence="6 14">Extracellular small neutral protease</fullName>
        <ecNumber evidence="5 14">3.4.24.77</ecNumber>
    </recommendedName>
</protein>
<dbReference type="NCBIfam" id="NF033628">
    <property type="entry name" value="snapalysin"/>
    <property type="match status" value="1"/>
</dbReference>